<name>A0AB34KEG6_9PEZI</name>
<dbReference type="Proteomes" id="UP000803884">
    <property type="component" value="Unassembled WGS sequence"/>
</dbReference>
<dbReference type="RefSeq" id="XP_069224834.1">
    <property type="nucleotide sequence ID" value="XM_069378259.1"/>
</dbReference>
<dbReference type="PANTHER" id="PTHR33481:SF1">
    <property type="entry name" value="ENDONUCLEASE_EXONUCLEASE_PHOSPHATASE DOMAIN-CONTAINING PROTEIN-RELATED"/>
    <property type="match status" value="1"/>
</dbReference>
<feature type="domain" description="Reverse transcriptase" evidence="1">
    <location>
        <begin position="494"/>
        <end position="773"/>
    </location>
</feature>
<dbReference type="PROSITE" id="PS50878">
    <property type="entry name" value="RT_POL"/>
    <property type="match status" value="1"/>
</dbReference>
<gene>
    <name evidence="2" type="ORF">WHR41_09657</name>
</gene>
<dbReference type="Pfam" id="PF14529">
    <property type="entry name" value="Exo_endo_phos_2"/>
    <property type="match status" value="1"/>
</dbReference>
<dbReference type="PANTHER" id="PTHR33481">
    <property type="entry name" value="REVERSE TRANSCRIPTASE"/>
    <property type="match status" value="1"/>
</dbReference>
<dbReference type="GeneID" id="96011097"/>
<evidence type="ECO:0000313" key="2">
    <source>
        <dbReference type="EMBL" id="KAL1581725.1"/>
    </source>
</evidence>
<evidence type="ECO:0000313" key="3">
    <source>
        <dbReference type="Proteomes" id="UP000803884"/>
    </source>
</evidence>
<dbReference type="InterPro" id="IPR036691">
    <property type="entry name" value="Endo/exonu/phosph_ase_sf"/>
</dbReference>
<dbReference type="AlphaFoldDB" id="A0AB34KEG6"/>
<reference evidence="2 3" key="1">
    <citation type="journal article" date="2020" name="Microbiol. Resour. Announc.">
        <title>Draft Genome Sequence of a Cladosporium Species Isolated from the Mesophotic Ascidian Didemnum maculosum.</title>
        <authorList>
            <person name="Gioti A."/>
            <person name="Siaperas R."/>
            <person name="Nikolaivits E."/>
            <person name="Le Goff G."/>
            <person name="Ouazzani J."/>
            <person name="Kotoulas G."/>
            <person name="Topakas E."/>
        </authorList>
    </citation>
    <scope>NUCLEOTIDE SEQUENCE [LARGE SCALE GENOMIC DNA]</scope>
    <source>
        <strain evidence="2 3">TM138-S3</strain>
    </source>
</reference>
<proteinExistence type="predicted"/>
<organism evidence="2 3">
    <name type="scientific">Cladosporium halotolerans</name>
    <dbReference type="NCBI Taxonomy" id="1052096"/>
    <lineage>
        <taxon>Eukaryota</taxon>
        <taxon>Fungi</taxon>
        <taxon>Dikarya</taxon>
        <taxon>Ascomycota</taxon>
        <taxon>Pezizomycotina</taxon>
        <taxon>Dothideomycetes</taxon>
        <taxon>Dothideomycetidae</taxon>
        <taxon>Cladosporiales</taxon>
        <taxon>Cladosporiaceae</taxon>
        <taxon>Cladosporium</taxon>
    </lineage>
</organism>
<dbReference type="CDD" id="cd01650">
    <property type="entry name" value="RT_nLTR_like"/>
    <property type="match status" value="1"/>
</dbReference>
<comment type="caution">
    <text evidence="2">The sequence shown here is derived from an EMBL/GenBank/DDBJ whole genome shotgun (WGS) entry which is preliminary data.</text>
</comment>
<dbReference type="SUPFAM" id="SSF56219">
    <property type="entry name" value="DNase I-like"/>
    <property type="match status" value="1"/>
</dbReference>
<dbReference type="InterPro" id="IPR000477">
    <property type="entry name" value="RT_dom"/>
</dbReference>
<protein>
    <recommendedName>
        <fullName evidence="1">Reverse transcriptase domain-containing protein</fullName>
    </recommendedName>
</protein>
<dbReference type="SUPFAM" id="SSF56672">
    <property type="entry name" value="DNA/RNA polymerases"/>
    <property type="match status" value="1"/>
</dbReference>
<accession>A0AB34KEG6</accession>
<sequence>MIVIQHNCNGTAVSTIAALEAAVERGAEVVCLQEPYVGKKHAIGHPGFQIRWPECAKRETRVALAIRNDALDRYVFEERTDLVDSPHIQCLDVWETVNRRKARRTRLVNVYNKARVQGGGYTMDHVDVSRLIEGRTILAGDFNARSPLWDPWVAGRQNAGTVERLIEKRELIINNNDHQPTRCGKNCRSIIDLTLSTRRVGALVTWEIDESLATTSDHEVIVFEWAPLNAAVAERQINASQNWNINRLCSDEQALEAASEHWLELSEGRSLINAWDTSPTELEAEALWIQDSLRAVLDRHAAGRAPRPRSKHWWTEEIKQQRRLFGSARRAYNDGRTSFDEYRRVRNDYYTHIRKAKRLAWERFLEGVFPTDESSKLASDPARCWQALRYTKPQVPSHTPAIKVASIDGQPDKIASTAEEKEGIFMAQAFPPQVVDNEDIQIPDTSAGVSVKQVREALFTQSVNKAPGLDGIGFKVLRLLWQWAEDRVVALVQGCIRTGFHPYTWKTAKGVLLRKQNKPTYSVAKAYRVISLLNCLGKVVERAVAIWIASYCETNEVFHRGQFGCRQGRGTSDAVAQLVAKVENAWSQKRIALALLLDVKGAFDRVNKQKLLLRMIQVGMAGNIVRWVNSFLSDRRAMLVIDGRTGETRSIQAGLPQGSPISPVLFILSVSAMFQWLEDRHMKLQAISFVDDIGLVTECDDVEEGARKLEHIARDAIQWGSDNKADFEVSKTEVLVFSRRRGILQATKDAAIRIGEQTFTVKQEATKWLGFWLDSKLSFKTHFENRIASAKGALQRVSSLSRSNGGLSADLMRRVVVAAVTSVALYGSEIWWRGQKDRVKKVQLLLNSQHRS</sequence>
<dbReference type="InterPro" id="IPR005135">
    <property type="entry name" value="Endo/exonuclease/phosphatase"/>
</dbReference>
<keyword evidence="3" id="KW-1185">Reference proteome</keyword>
<dbReference type="InterPro" id="IPR043502">
    <property type="entry name" value="DNA/RNA_pol_sf"/>
</dbReference>
<dbReference type="Gene3D" id="3.60.10.10">
    <property type="entry name" value="Endonuclease/exonuclease/phosphatase"/>
    <property type="match status" value="1"/>
</dbReference>
<dbReference type="Pfam" id="PF00078">
    <property type="entry name" value="RVT_1"/>
    <property type="match status" value="1"/>
</dbReference>
<evidence type="ECO:0000259" key="1">
    <source>
        <dbReference type="PROSITE" id="PS50878"/>
    </source>
</evidence>
<dbReference type="GO" id="GO:0003824">
    <property type="term" value="F:catalytic activity"/>
    <property type="evidence" value="ECO:0007669"/>
    <property type="project" value="InterPro"/>
</dbReference>
<dbReference type="EMBL" id="JAAQHG020000218">
    <property type="protein sequence ID" value="KAL1581725.1"/>
    <property type="molecule type" value="Genomic_DNA"/>
</dbReference>